<proteinExistence type="predicted"/>
<dbReference type="EMBL" id="ML977042">
    <property type="protein sequence ID" value="KAF1949055.1"/>
    <property type="molecule type" value="Genomic_DNA"/>
</dbReference>
<evidence type="ECO:0000313" key="2">
    <source>
        <dbReference type="Proteomes" id="UP000800035"/>
    </source>
</evidence>
<dbReference type="Proteomes" id="UP000800035">
    <property type="component" value="Unassembled WGS sequence"/>
</dbReference>
<organism evidence="1 2">
    <name type="scientific">Byssothecium circinans</name>
    <dbReference type="NCBI Taxonomy" id="147558"/>
    <lineage>
        <taxon>Eukaryota</taxon>
        <taxon>Fungi</taxon>
        <taxon>Dikarya</taxon>
        <taxon>Ascomycota</taxon>
        <taxon>Pezizomycotina</taxon>
        <taxon>Dothideomycetes</taxon>
        <taxon>Pleosporomycetidae</taxon>
        <taxon>Pleosporales</taxon>
        <taxon>Massarineae</taxon>
        <taxon>Massarinaceae</taxon>
        <taxon>Byssothecium</taxon>
    </lineage>
</organism>
<name>A0A6A5T7X2_9PLEO</name>
<sequence>MSDPSFIRLFLPCNRAASSETLTLHYPNTLLRIEHSKPLNCRHVDARLSITVPKRTARSRRKPPTPCLPSPLRCECDHPAPACRLQRHSRAFPSPSSHDPPPLSCTEAETRSIPATEYKTPGRLKLSYCPGQPYISAYQFRLLIALINWVTFPVDLHSAFRIPHPVALFPLSHASFLVPGPCHPPQVRSFAVTCVACAHAKNCGCFTAR</sequence>
<dbReference type="AlphaFoldDB" id="A0A6A5T7X2"/>
<reference evidence="1" key="1">
    <citation type="journal article" date="2020" name="Stud. Mycol.">
        <title>101 Dothideomycetes genomes: a test case for predicting lifestyles and emergence of pathogens.</title>
        <authorList>
            <person name="Haridas S."/>
            <person name="Albert R."/>
            <person name="Binder M."/>
            <person name="Bloem J."/>
            <person name="Labutti K."/>
            <person name="Salamov A."/>
            <person name="Andreopoulos B."/>
            <person name="Baker S."/>
            <person name="Barry K."/>
            <person name="Bills G."/>
            <person name="Bluhm B."/>
            <person name="Cannon C."/>
            <person name="Castanera R."/>
            <person name="Culley D."/>
            <person name="Daum C."/>
            <person name="Ezra D."/>
            <person name="Gonzalez J."/>
            <person name="Henrissat B."/>
            <person name="Kuo A."/>
            <person name="Liang C."/>
            <person name="Lipzen A."/>
            <person name="Lutzoni F."/>
            <person name="Magnuson J."/>
            <person name="Mondo S."/>
            <person name="Nolan M."/>
            <person name="Ohm R."/>
            <person name="Pangilinan J."/>
            <person name="Park H.-J."/>
            <person name="Ramirez L."/>
            <person name="Alfaro M."/>
            <person name="Sun H."/>
            <person name="Tritt A."/>
            <person name="Yoshinaga Y."/>
            <person name="Zwiers L.-H."/>
            <person name="Turgeon B."/>
            <person name="Goodwin S."/>
            <person name="Spatafora J."/>
            <person name="Crous P."/>
            <person name="Grigoriev I."/>
        </authorList>
    </citation>
    <scope>NUCLEOTIDE SEQUENCE</scope>
    <source>
        <strain evidence="1">CBS 675.92</strain>
    </source>
</reference>
<accession>A0A6A5T7X2</accession>
<gene>
    <name evidence="1" type="ORF">CC80DRAFT_280663</name>
</gene>
<evidence type="ECO:0000313" key="1">
    <source>
        <dbReference type="EMBL" id="KAF1949055.1"/>
    </source>
</evidence>
<keyword evidence="2" id="KW-1185">Reference proteome</keyword>
<protein>
    <submittedName>
        <fullName evidence="1">Uncharacterized protein</fullName>
    </submittedName>
</protein>